<sequence>MIELNTVTFAYPVGDEVLSGVSLTVEKGGLLGLAGANGSGKSTLLSLMAGLFAPSRGSLEVAGRVSPGHEGDIRNVCRLVMQDADLQILGATVEEDLLLGRARGQAATAEARTMAERFNLLKYWDSPVQTLSWGTKRKLCLTAALLDRPRVLLLDEPFSGLDYPGVREMRALIRANREAGLTQVVSSHDLESFIDLVDGLAVLDNGRLVLNGPAESVLDHVAEHSVRAPGSWTACRTIVPWDEGEPR</sequence>
<dbReference type="CDD" id="cd03225">
    <property type="entry name" value="ABC_cobalt_CbiO_domain1"/>
    <property type="match status" value="1"/>
</dbReference>
<dbReference type="GO" id="GO:0042626">
    <property type="term" value="F:ATPase-coupled transmembrane transporter activity"/>
    <property type="evidence" value="ECO:0007669"/>
    <property type="project" value="TreeGrafter"/>
</dbReference>
<comment type="caution">
    <text evidence="6">The sequence shown here is derived from an EMBL/GenBank/DDBJ whole genome shotgun (WGS) entry which is preliminary data.</text>
</comment>
<dbReference type="Proteomes" id="UP000181901">
    <property type="component" value="Unassembled WGS sequence"/>
</dbReference>
<evidence type="ECO:0000313" key="7">
    <source>
        <dbReference type="Proteomes" id="UP000181901"/>
    </source>
</evidence>
<feature type="domain" description="ABC transporter" evidence="5">
    <location>
        <begin position="2"/>
        <end position="230"/>
    </location>
</feature>
<dbReference type="GO" id="GO:0016887">
    <property type="term" value="F:ATP hydrolysis activity"/>
    <property type="evidence" value="ECO:0007669"/>
    <property type="project" value="InterPro"/>
</dbReference>
<reference evidence="6 7" key="1">
    <citation type="submission" date="2015-09" db="EMBL/GenBank/DDBJ databases">
        <title>Genome of Desulfovibrio dechloracetivorans BerOc1, a mercury methylating strain isolated from highly hydrocarbons and metals contaminated coastal sediments.</title>
        <authorList>
            <person name="Goni Urriza M."/>
            <person name="Gassie C."/>
            <person name="Bouchez O."/>
            <person name="Klopp C."/>
            <person name="Ranchou-Peyruse A."/>
            <person name="Remy G."/>
        </authorList>
    </citation>
    <scope>NUCLEOTIDE SEQUENCE [LARGE SCALE GENOMIC DNA]</scope>
    <source>
        <strain evidence="6 7">BerOc1</strain>
    </source>
</reference>
<dbReference type="EC" id="3.6.3.-" evidence="6"/>
<dbReference type="InterPro" id="IPR027417">
    <property type="entry name" value="P-loop_NTPase"/>
</dbReference>
<evidence type="ECO:0000259" key="5">
    <source>
        <dbReference type="PROSITE" id="PS50893"/>
    </source>
</evidence>
<dbReference type="SUPFAM" id="SSF52540">
    <property type="entry name" value="P-loop containing nucleoside triphosphate hydrolases"/>
    <property type="match status" value="1"/>
</dbReference>
<dbReference type="Gene3D" id="3.40.50.300">
    <property type="entry name" value="P-loop containing nucleotide triphosphate hydrolases"/>
    <property type="match status" value="1"/>
</dbReference>
<dbReference type="RefSeq" id="WP_071544084.1">
    <property type="nucleotide sequence ID" value="NZ_LKAQ01000001.1"/>
</dbReference>
<dbReference type="PANTHER" id="PTHR43553">
    <property type="entry name" value="HEAVY METAL TRANSPORTER"/>
    <property type="match status" value="1"/>
</dbReference>
<comment type="similarity">
    <text evidence="1">Belongs to the ABC transporter superfamily.</text>
</comment>
<dbReference type="GO" id="GO:0005524">
    <property type="term" value="F:ATP binding"/>
    <property type="evidence" value="ECO:0007669"/>
    <property type="project" value="UniProtKB-KW"/>
</dbReference>
<evidence type="ECO:0000256" key="2">
    <source>
        <dbReference type="ARBA" id="ARBA00022448"/>
    </source>
</evidence>
<dbReference type="PANTHER" id="PTHR43553:SF24">
    <property type="entry name" value="ENERGY-COUPLING FACTOR TRANSPORTER ATP-BINDING PROTEIN ECFA1"/>
    <property type="match status" value="1"/>
</dbReference>
<dbReference type="GO" id="GO:0043190">
    <property type="term" value="C:ATP-binding cassette (ABC) transporter complex"/>
    <property type="evidence" value="ECO:0007669"/>
    <property type="project" value="TreeGrafter"/>
</dbReference>
<dbReference type="InterPro" id="IPR015856">
    <property type="entry name" value="ABC_transpr_CbiO/EcfA_su"/>
</dbReference>
<dbReference type="InterPro" id="IPR050095">
    <property type="entry name" value="ECF_ABC_transporter_ATP-bd"/>
</dbReference>
<keyword evidence="7" id="KW-1185">Reference proteome</keyword>
<dbReference type="AlphaFoldDB" id="A0A1J5N137"/>
<dbReference type="PROSITE" id="PS50893">
    <property type="entry name" value="ABC_TRANSPORTER_2"/>
    <property type="match status" value="1"/>
</dbReference>
<evidence type="ECO:0000256" key="1">
    <source>
        <dbReference type="ARBA" id="ARBA00005417"/>
    </source>
</evidence>
<keyword evidence="3" id="KW-0547">Nucleotide-binding</keyword>
<evidence type="ECO:0000256" key="4">
    <source>
        <dbReference type="ARBA" id="ARBA00022840"/>
    </source>
</evidence>
<keyword evidence="4 6" id="KW-0067">ATP-binding</keyword>
<dbReference type="SMART" id="SM00382">
    <property type="entry name" value="AAA"/>
    <property type="match status" value="1"/>
</dbReference>
<dbReference type="Pfam" id="PF00005">
    <property type="entry name" value="ABC_tran"/>
    <property type="match status" value="1"/>
</dbReference>
<evidence type="ECO:0000313" key="6">
    <source>
        <dbReference type="EMBL" id="OIQ51978.1"/>
    </source>
</evidence>
<evidence type="ECO:0000256" key="3">
    <source>
        <dbReference type="ARBA" id="ARBA00022741"/>
    </source>
</evidence>
<proteinExistence type="inferred from homology"/>
<protein>
    <submittedName>
        <fullName evidence="6">Cobalt import ATP-binding protein CbiO</fullName>
        <ecNumber evidence="6">3.6.3.-</ecNumber>
    </submittedName>
</protein>
<dbReference type="EMBL" id="LKAQ01000001">
    <property type="protein sequence ID" value="OIQ51978.1"/>
    <property type="molecule type" value="Genomic_DNA"/>
</dbReference>
<dbReference type="InterPro" id="IPR003439">
    <property type="entry name" value="ABC_transporter-like_ATP-bd"/>
</dbReference>
<organism evidence="6 7">
    <name type="scientific">Pseudodesulfovibrio hydrargyri</name>
    <dbReference type="NCBI Taxonomy" id="2125990"/>
    <lineage>
        <taxon>Bacteria</taxon>
        <taxon>Pseudomonadati</taxon>
        <taxon>Thermodesulfobacteriota</taxon>
        <taxon>Desulfovibrionia</taxon>
        <taxon>Desulfovibrionales</taxon>
        <taxon>Desulfovibrionaceae</taxon>
    </lineage>
</organism>
<accession>A0A1J5N137</accession>
<name>A0A1J5N137_9BACT</name>
<keyword evidence="6" id="KW-0378">Hydrolase</keyword>
<dbReference type="InterPro" id="IPR003593">
    <property type="entry name" value="AAA+_ATPase"/>
</dbReference>
<dbReference type="OrthoDB" id="9809450at2"/>
<gene>
    <name evidence="6" type="primary">cbiO</name>
    <name evidence="6" type="ORF">BerOc1_00446</name>
</gene>
<keyword evidence="2" id="KW-0813">Transport</keyword>